<reference evidence="7 8" key="1">
    <citation type="submission" date="2016-10" db="EMBL/GenBank/DDBJ databases">
        <authorList>
            <person name="de Groot N.N."/>
        </authorList>
    </citation>
    <scope>NUCLEOTIDE SEQUENCE [LARGE SCALE GENOMIC DNA]</scope>
    <source>
        <strain evidence="7 8">CGMCC 1.10959</strain>
    </source>
</reference>
<dbReference type="GO" id="GO:0003677">
    <property type="term" value="F:DNA binding"/>
    <property type="evidence" value="ECO:0007669"/>
    <property type="project" value="UniProtKB-UniRule"/>
</dbReference>
<dbReference type="AlphaFoldDB" id="A0A1I7EBE3"/>
<keyword evidence="8" id="KW-1185">Reference proteome</keyword>
<keyword evidence="5 6" id="KW-0233">DNA recombination</keyword>
<protein>
    <recommendedName>
        <fullName evidence="6">Mutator family transposase</fullName>
    </recommendedName>
</protein>
<evidence type="ECO:0000256" key="4">
    <source>
        <dbReference type="ARBA" id="ARBA00023125"/>
    </source>
</evidence>
<keyword evidence="4 6" id="KW-0238">DNA-binding</keyword>
<comment type="similarity">
    <text evidence="2 6">Belongs to the transposase mutator family.</text>
</comment>
<organism evidence="7 8">
    <name type="scientific">Sedimentitalea nanhaiensis</name>
    <dbReference type="NCBI Taxonomy" id="999627"/>
    <lineage>
        <taxon>Bacteria</taxon>
        <taxon>Pseudomonadati</taxon>
        <taxon>Pseudomonadota</taxon>
        <taxon>Alphaproteobacteria</taxon>
        <taxon>Rhodobacterales</taxon>
        <taxon>Paracoccaceae</taxon>
        <taxon>Sedimentitalea</taxon>
    </lineage>
</organism>
<evidence type="ECO:0000256" key="1">
    <source>
        <dbReference type="ARBA" id="ARBA00002190"/>
    </source>
</evidence>
<dbReference type="PANTHER" id="PTHR33217:SF7">
    <property type="entry name" value="TRANSPOSASE FOR INSERTION SEQUENCE ELEMENT IS1081"/>
    <property type="match status" value="1"/>
</dbReference>
<accession>A0A1I7EBE3</accession>
<keyword evidence="3 6" id="KW-0815">Transposition</keyword>
<dbReference type="PANTHER" id="PTHR33217">
    <property type="entry name" value="TRANSPOSASE FOR INSERTION SEQUENCE ELEMENT IS1081"/>
    <property type="match status" value="1"/>
</dbReference>
<dbReference type="Proteomes" id="UP000182466">
    <property type="component" value="Unassembled WGS sequence"/>
</dbReference>
<evidence type="ECO:0000313" key="8">
    <source>
        <dbReference type="Proteomes" id="UP000182466"/>
    </source>
</evidence>
<dbReference type="GO" id="GO:0006313">
    <property type="term" value="P:DNA transposition"/>
    <property type="evidence" value="ECO:0007669"/>
    <property type="project" value="UniProtKB-UniRule"/>
</dbReference>
<evidence type="ECO:0000256" key="2">
    <source>
        <dbReference type="ARBA" id="ARBA00010961"/>
    </source>
</evidence>
<dbReference type="EMBL" id="FPAW01000059">
    <property type="protein sequence ID" value="SFU21248.1"/>
    <property type="molecule type" value="Genomic_DNA"/>
</dbReference>
<gene>
    <name evidence="7" type="ORF">SAMN05216236_1598</name>
</gene>
<evidence type="ECO:0000313" key="7">
    <source>
        <dbReference type="EMBL" id="SFU21248.1"/>
    </source>
</evidence>
<name>A0A1I7EBE3_9RHOB</name>
<evidence type="ECO:0000256" key="5">
    <source>
        <dbReference type="ARBA" id="ARBA00023172"/>
    </source>
</evidence>
<evidence type="ECO:0000256" key="6">
    <source>
        <dbReference type="RuleBase" id="RU365089"/>
    </source>
</evidence>
<dbReference type="Pfam" id="PF00872">
    <property type="entry name" value="Transposase_mut"/>
    <property type="match status" value="1"/>
</dbReference>
<keyword evidence="6" id="KW-0814">Transposable element</keyword>
<dbReference type="GO" id="GO:0004803">
    <property type="term" value="F:transposase activity"/>
    <property type="evidence" value="ECO:0007669"/>
    <property type="project" value="UniProtKB-UniRule"/>
</dbReference>
<sequence length="125" mass="14126">MLKAIHAQEDRKAAAEKMKAVIADLRAMKLAKAAELLEDCGHETLTYYGFPDSHWIKLRTNNPLERIMREIRRRTRVVGAFPDGKSCLNLAAARLRHIAGTQWSTRKYMNMTPLFADQTQGASVA</sequence>
<comment type="function">
    <text evidence="1 6">Required for the transposition of the insertion element.</text>
</comment>
<proteinExistence type="inferred from homology"/>
<dbReference type="eggNOG" id="COG3328">
    <property type="taxonomic scope" value="Bacteria"/>
</dbReference>
<evidence type="ECO:0000256" key="3">
    <source>
        <dbReference type="ARBA" id="ARBA00022578"/>
    </source>
</evidence>
<dbReference type="InterPro" id="IPR001207">
    <property type="entry name" value="Transposase_mutator"/>
</dbReference>